<keyword evidence="3" id="KW-1185">Reference proteome</keyword>
<proteinExistence type="predicted"/>
<dbReference type="OrthoDB" id="1524003at2"/>
<evidence type="ECO:0000313" key="3">
    <source>
        <dbReference type="Proteomes" id="UP000237662"/>
    </source>
</evidence>
<reference evidence="2 3" key="1">
    <citation type="submission" date="2018-02" db="EMBL/GenBank/DDBJ databases">
        <title>Genomic Encyclopedia of Archaeal and Bacterial Type Strains, Phase II (KMG-II): from individual species to whole genera.</title>
        <authorList>
            <person name="Goeker M."/>
        </authorList>
    </citation>
    <scope>NUCLEOTIDE SEQUENCE [LARGE SCALE GENOMIC DNA]</scope>
    <source>
        <strain evidence="2 3">DSM 29526</strain>
    </source>
</reference>
<evidence type="ECO:0000256" key="1">
    <source>
        <dbReference type="SAM" id="SignalP"/>
    </source>
</evidence>
<protein>
    <submittedName>
        <fullName evidence="2">Putative secreted protein (Por secretion system target)</fullName>
    </submittedName>
</protein>
<evidence type="ECO:0000313" key="2">
    <source>
        <dbReference type="EMBL" id="PPK84631.1"/>
    </source>
</evidence>
<accession>A0A2S6I180</accession>
<keyword evidence="1" id="KW-0732">Signal</keyword>
<dbReference type="RefSeq" id="WP_104421351.1">
    <property type="nucleotide sequence ID" value="NZ_PTJC01000007.1"/>
</dbReference>
<dbReference type="SUPFAM" id="SSF82171">
    <property type="entry name" value="DPP6 N-terminal domain-like"/>
    <property type="match status" value="1"/>
</dbReference>
<feature type="signal peptide" evidence="1">
    <location>
        <begin position="1"/>
        <end position="22"/>
    </location>
</feature>
<comment type="caution">
    <text evidence="2">The sequence shown here is derived from an EMBL/GenBank/DDBJ whole genome shotgun (WGS) entry which is preliminary data.</text>
</comment>
<feature type="chain" id="PRO_5015546827" evidence="1">
    <location>
        <begin position="23"/>
        <end position="983"/>
    </location>
</feature>
<sequence length="983" mass="106785">MHLLYKLLVCLLLTGPSLSVSAQVLVANISQGNADSNPSHLQFDGTYTVFVADNGTTEELYYLTPGATQPSPLSELVPDLTMGWTNNPTLIAGFVYFIVDAEGAIGYRRVRLANGEVDEIESLPSSFFANHEPWFTAVNGVIVFVHRDDNYDWQLYRYDPADGTVTLLQQLPEDFIQGTSLIGNRVFFDYGYFPGDLVPFVVTDGTVQGTLVRYPLEGAEYIAPLAAVGFKTLVQAIVGRSAEPYVYDENFYNPLPLREVYPAIPEGSIRHLSLRDDGLYFTLQTPELDLTIYRLDTATSAVEPVLDLNPDRDSNYLRSVQFFSDRIFYTFTNAADAGRSVALYVTNGTMEPTLLLDSITNRGFDGYALGQIVAADGYYYFLADRPDVGTELWRTDGSPSGTLLLADFYPGPSSPEYSEPVPIANGIILTAIHPEYGEEVFMVENGSESIELLIDVNTEETGSSPWPQAVVNGRLLFRATTPCTGFELFATQGSAATTGLVADLEAGRESSHPTISTILGDTAFVNVSNFQDARLYGSDGTPEGTFQLDPEGPIGASIISGPVRLGDRLLLRTFVGGVGQALYSIDPPSGTYDLIKVFEPTFGANSSGQAFVALNDSILLFEESTRAYGTELWRTDGTEEGTYLVKDIRQGDEDGFYGGISDLTVIDGLAYFTTDYGQGRRPFRSDGTEEGTFELTGFGDLQRPSQAFAYDGQVYFAAGGFGSSKLYTTSGEAFDVLPSAITESTGFSSMSNFRVLGERLVFTASRGDTGEELWAAAGPEAEAILLKDFLPGPDPSYPRNLFAVNDTMLLLSAETPELGRELWMTDGTAAGTVLVADIQEGPASSNPENFFAFDGFVYFAADDGEVGAELWKYAPDGNYPEGDNPDGVSVACGAPPTSSTDMVEIDVRAYPNPASDWLRVELPADRAVRASLLSGNGQTVYASDRKADRFTIPLRDLAAGTYLLLLREESGEMVGRRRIVVVR</sequence>
<name>A0A2S6I180_9BACT</name>
<organism evidence="2 3">
    <name type="scientific">Neolewinella xylanilytica</name>
    <dbReference type="NCBI Taxonomy" id="1514080"/>
    <lineage>
        <taxon>Bacteria</taxon>
        <taxon>Pseudomonadati</taxon>
        <taxon>Bacteroidota</taxon>
        <taxon>Saprospiria</taxon>
        <taxon>Saprospirales</taxon>
        <taxon>Lewinellaceae</taxon>
        <taxon>Neolewinella</taxon>
    </lineage>
</organism>
<dbReference type="AlphaFoldDB" id="A0A2S6I180"/>
<gene>
    <name evidence="2" type="ORF">CLV84_3793</name>
</gene>
<dbReference type="Proteomes" id="UP000237662">
    <property type="component" value="Unassembled WGS sequence"/>
</dbReference>
<dbReference type="EMBL" id="PTJC01000007">
    <property type="protein sequence ID" value="PPK84631.1"/>
    <property type="molecule type" value="Genomic_DNA"/>
</dbReference>